<evidence type="ECO:0000313" key="1">
    <source>
        <dbReference type="EMBL" id="PKZ28634.1"/>
    </source>
</evidence>
<dbReference type="RefSeq" id="WP_101637714.1">
    <property type="nucleotide sequence ID" value="NZ_JAPXGJ010000005.1"/>
</dbReference>
<gene>
    <name evidence="1" type="ORF">CYJ41_08065</name>
</gene>
<evidence type="ECO:0000313" key="2">
    <source>
        <dbReference type="Proteomes" id="UP000234639"/>
    </source>
</evidence>
<protein>
    <submittedName>
        <fullName evidence="1">Uncharacterized protein</fullName>
    </submittedName>
</protein>
<organism evidence="1 2">
    <name type="scientific">Campylobacter ureolyticus</name>
    <dbReference type="NCBI Taxonomy" id="827"/>
    <lineage>
        <taxon>Bacteria</taxon>
        <taxon>Pseudomonadati</taxon>
        <taxon>Campylobacterota</taxon>
        <taxon>Epsilonproteobacteria</taxon>
        <taxon>Campylobacterales</taxon>
        <taxon>Campylobacteraceae</taxon>
        <taxon>Campylobacter</taxon>
    </lineage>
</organism>
<proteinExistence type="predicted"/>
<sequence>MKNTTLARAVKQKTKYDLRAYCQINKLSLSSLYKGYISKRAKKILQRDGIKVDNYVDKQ</sequence>
<dbReference type="AlphaFoldDB" id="A0A2I1N8D4"/>
<reference evidence="1 2" key="1">
    <citation type="submission" date="2017-12" db="EMBL/GenBank/DDBJ databases">
        <title>Phylogenetic diversity of female urinary microbiome.</title>
        <authorList>
            <person name="Thomas-White K."/>
            <person name="Wolfe A.J."/>
        </authorList>
    </citation>
    <scope>NUCLEOTIDE SEQUENCE [LARGE SCALE GENOMIC DNA]</scope>
    <source>
        <strain evidence="1 2">UMB0112</strain>
    </source>
</reference>
<dbReference type="Proteomes" id="UP000234639">
    <property type="component" value="Unassembled WGS sequence"/>
</dbReference>
<dbReference type="EMBL" id="PKHU01000013">
    <property type="protein sequence ID" value="PKZ28634.1"/>
    <property type="molecule type" value="Genomic_DNA"/>
</dbReference>
<comment type="caution">
    <text evidence="1">The sequence shown here is derived from an EMBL/GenBank/DDBJ whole genome shotgun (WGS) entry which is preliminary data.</text>
</comment>
<name>A0A2I1N8D4_9BACT</name>
<accession>A0A2I1N8D4</accession>